<dbReference type="AlphaFoldDB" id="A0A9W7WS14"/>
<sequence length="625" mass="70578">MGVSGGASTLVQMCIVKVAQNMDELERKISDLPVLLLKELLPHLNIYYLDRVEPVALTKGISTSSMWATIWRDLDQTWRCRIKSGLPGQDWKQRCLERLFHMVMFTHVRQGRSYLSNLSDSSVLSMTARHVNVLSLHGSSRNICRLASEELRTILTTLEKGVRSLKLLDANSLLKHGRKNVLFVLHRLLDHGSVREVVLWRSPHPSFLSWITSRCRGPRGQFSVSLAGTSNAEDPVDTQFSDLDIGYSAGEGEPAAKRSRRSLTVELEDKPELMCSTFLSSGSAAGHCPEGQINSLDFEVSSCQILTTVSHVLPSWTRLHALHLHTDWLLTEEEMSVLVESLRRLFQNPGCSLRDLSMSHVCCHTSVISVLSVCPTLQNLSLDIWPPLNNTWKKQQHFTQNEELCLEKLVVKSADVPTTVESFLTVLKWAPKLSHLQITGFRHAQQLFQTLSESNPILKILHLEDINLSSCHQEILHLLENSMLEGLFFKDCRLLDKCTVKKDFLVPFVNALKRISSLQTLTLAHNRLATGAIEMAELFSGSCPSNITHLDLSSNFILPAELLQFAQLIETYRPTQRPLLDLRFNPLDRDPEVKVQAVRKLIPYCNILTDDWDSRSTMADHISVM</sequence>
<organism evidence="6 7">
    <name type="scientific">Triplophysa rosa</name>
    <name type="common">Cave loach</name>
    <dbReference type="NCBI Taxonomy" id="992332"/>
    <lineage>
        <taxon>Eukaryota</taxon>
        <taxon>Metazoa</taxon>
        <taxon>Chordata</taxon>
        <taxon>Craniata</taxon>
        <taxon>Vertebrata</taxon>
        <taxon>Euteleostomi</taxon>
        <taxon>Actinopterygii</taxon>
        <taxon>Neopterygii</taxon>
        <taxon>Teleostei</taxon>
        <taxon>Ostariophysi</taxon>
        <taxon>Cypriniformes</taxon>
        <taxon>Nemacheilidae</taxon>
        <taxon>Triplophysa</taxon>
    </lineage>
</organism>
<protein>
    <recommendedName>
        <fullName evidence="1">Leucine-rich repeat-containing protein 41</fullName>
    </recommendedName>
</protein>
<evidence type="ECO:0000313" key="7">
    <source>
        <dbReference type="Proteomes" id="UP001059041"/>
    </source>
</evidence>
<dbReference type="EMBL" id="JAFHDT010000007">
    <property type="protein sequence ID" value="KAI7807347.1"/>
    <property type="molecule type" value="Genomic_DNA"/>
</dbReference>
<evidence type="ECO:0000313" key="6">
    <source>
        <dbReference type="EMBL" id="KAI7807347.1"/>
    </source>
</evidence>
<evidence type="ECO:0000256" key="1">
    <source>
        <dbReference type="ARBA" id="ARBA00014201"/>
    </source>
</evidence>
<dbReference type="Gene3D" id="3.80.10.10">
    <property type="entry name" value="Ribonuclease Inhibitor"/>
    <property type="match status" value="1"/>
</dbReference>
<keyword evidence="2" id="KW-0597">Phosphoprotein</keyword>
<dbReference type="InterPro" id="IPR026137">
    <property type="entry name" value="Leu_rpt_41"/>
</dbReference>
<evidence type="ECO:0000256" key="3">
    <source>
        <dbReference type="ARBA" id="ARBA00022614"/>
    </source>
</evidence>
<comment type="caution">
    <text evidence="6">The sequence shown here is derived from an EMBL/GenBank/DDBJ whole genome shotgun (WGS) entry which is preliminary data.</text>
</comment>
<accession>A0A9W7WS14</accession>
<reference evidence="6" key="1">
    <citation type="submission" date="2021-02" db="EMBL/GenBank/DDBJ databases">
        <title>Comparative genomics reveals that relaxation of natural selection precedes convergent phenotypic evolution of cavefish.</title>
        <authorList>
            <person name="Peng Z."/>
        </authorList>
    </citation>
    <scope>NUCLEOTIDE SEQUENCE</scope>
    <source>
        <tissue evidence="6">Muscle</tissue>
    </source>
</reference>
<keyword evidence="3" id="KW-0433">Leucine-rich repeat</keyword>
<dbReference type="OrthoDB" id="9415738at2759"/>
<evidence type="ECO:0000256" key="5">
    <source>
        <dbReference type="ARBA" id="ARBA00022786"/>
    </source>
</evidence>
<gene>
    <name evidence="6" type="ORF">IRJ41_002370</name>
</gene>
<dbReference type="SUPFAM" id="SSF52047">
    <property type="entry name" value="RNI-like"/>
    <property type="match status" value="1"/>
</dbReference>
<dbReference type="Proteomes" id="UP001059041">
    <property type="component" value="Linkage Group LG7"/>
</dbReference>
<proteinExistence type="predicted"/>
<dbReference type="InterPro" id="IPR032675">
    <property type="entry name" value="LRR_dom_sf"/>
</dbReference>
<keyword evidence="5" id="KW-0833">Ubl conjugation pathway</keyword>
<dbReference type="PANTHER" id="PTHR15354:SF1">
    <property type="entry name" value="LEUCINE-RICH REPEAT-CONTAINING PROTEIN 41"/>
    <property type="match status" value="1"/>
</dbReference>
<name>A0A9W7WS14_TRIRA</name>
<keyword evidence="7" id="KW-1185">Reference proteome</keyword>
<evidence type="ECO:0000256" key="2">
    <source>
        <dbReference type="ARBA" id="ARBA00022553"/>
    </source>
</evidence>
<keyword evidence="4" id="KW-0677">Repeat</keyword>
<evidence type="ECO:0000256" key="4">
    <source>
        <dbReference type="ARBA" id="ARBA00022737"/>
    </source>
</evidence>
<dbReference type="PANTHER" id="PTHR15354">
    <property type="entry name" value="MUF1"/>
    <property type="match status" value="1"/>
</dbReference>